<gene>
    <name evidence="6" type="ORF">C9I47_0897</name>
</gene>
<dbReference type="GO" id="GO:0046872">
    <property type="term" value="F:metal ion binding"/>
    <property type="evidence" value="ECO:0007669"/>
    <property type="project" value="UniProtKB-KW"/>
</dbReference>
<dbReference type="KEGG" id="lmb:C9I47_0897"/>
<dbReference type="InterPro" id="IPR050377">
    <property type="entry name" value="Radical_SAM_PqqE_MftC-like"/>
</dbReference>
<keyword evidence="3" id="KW-0479">Metal-binding</keyword>
<evidence type="ECO:0000256" key="2">
    <source>
        <dbReference type="ARBA" id="ARBA00022691"/>
    </source>
</evidence>
<protein>
    <submittedName>
        <fullName evidence="6">Radical SAM protein</fullName>
    </submittedName>
</protein>
<keyword evidence="5" id="KW-0411">Iron-sulfur</keyword>
<evidence type="ECO:0000256" key="4">
    <source>
        <dbReference type="ARBA" id="ARBA00023004"/>
    </source>
</evidence>
<name>A0A2U9T7Y1_9GAMM</name>
<accession>A0A2U9T7Y1</accession>
<keyword evidence="4" id="KW-0408">Iron</keyword>
<reference evidence="6 7" key="1">
    <citation type="submission" date="2018-05" db="EMBL/GenBank/DDBJ databases">
        <title>The complete genome of Lysobacter maris HZ9B, a marine bacterium antagonistic against terrestrial plant pathogens.</title>
        <authorList>
            <person name="Zhang X.-Q."/>
        </authorList>
    </citation>
    <scope>NUCLEOTIDE SEQUENCE [LARGE SCALE GENOMIC DNA]</scope>
    <source>
        <strain evidence="6 7">HZ9B</strain>
    </source>
</reference>
<dbReference type="InterPro" id="IPR047771">
    <property type="entry name" value="Radical_SAM_STM4011-like"/>
</dbReference>
<dbReference type="PANTHER" id="PTHR11228">
    <property type="entry name" value="RADICAL SAM DOMAIN PROTEIN"/>
    <property type="match status" value="1"/>
</dbReference>
<evidence type="ECO:0000256" key="1">
    <source>
        <dbReference type="ARBA" id="ARBA00001966"/>
    </source>
</evidence>
<dbReference type="InterPro" id="IPR058240">
    <property type="entry name" value="rSAM_sf"/>
</dbReference>
<dbReference type="InterPro" id="IPR013785">
    <property type="entry name" value="Aldolase_TIM"/>
</dbReference>
<proteinExistence type="predicted"/>
<dbReference type="SUPFAM" id="SSF102114">
    <property type="entry name" value="Radical SAM enzymes"/>
    <property type="match status" value="1"/>
</dbReference>
<dbReference type="InterPro" id="IPR007197">
    <property type="entry name" value="rSAM"/>
</dbReference>
<evidence type="ECO:0000256" key="3">
    <source>
        <dbReference type="ARBA" id="ARBA00022723"/>
    </source>
</evidence>
<dbReference type="GO" id="GO:0003824">
    <property type="term" value="F:catalytic activity"/>
    <property type="evidence" value="ECO:0007669"/>
    <property type="project" value="InterPro"/>
</dbReference>
<dbReference type="PANTHER" id="PTHR11228:SF7">
    <property type="entry name" value="PQQA PEPTIDE CYCLASE"/>
    <property type="match status" value="1"/>
</dbReference>
<dbReference type="CDD" id="cd01335">
    <property type="entry name" value="Radical_SAM"/>
    <property type="match status" value="1"/>
</dbReference>
<dbReference type="GO" id="GO:0051536">
    <property type="term" value="F:iron-sulfur cluster binding"/>
    <property type="evidence" value="ECO:0007669"/>
    <property type="project" value="UniProtKB-KW"/>
</dbReference>
<keyword evidence="7" id="KW-1185">Reference proteome</keyword>
<keyword evidence="2" id="KW-0949">S-adenosyl-L-methionine</keyword>
<dbReference type="AlphaFoldDB" id="A0A2U9T7Y1"/>
<comment type="cofactor">
    <cofactor evidence="1">
        <name>[4Fe-4S] cluster</name>
        <dbReference type="ChEBI" id="CHEBI:49883"/>
    </cofactor>
</comment>
<dbReference type="EMBL" id="CP029843">
    <property type="protein sequence ID" value="AWV06618.1"/>
    <property type="molecule type" value="Genomic_DNA"/>
</dbReference>
<sequence>MHLSVLYRGRLSSCNYDCGYCPFAKTYDDRETLRRDAEELARFVSWAERARHPLSVLFTPWGEGLVRRHYRDAMVRLSRLPHLRRVAIQTNLCVGLRWLDEADLDALALWCTYHPDQVDRDAFLGRCRKLDRRGVRYSVGMVAMREHLDEIEAMRAGLPAHVPLWLNAYDERPPGYYSAAEVERLALIDPHFRYNLDPAPSLGAPCWTGENVISVDGNGEVRRCHFVSERLGNLYDGSFAAGLRERACPNACCDCYIGYVHRKDLPFQAEFGRGLLERIPLRQAWAMPAAAAGR</sequence>
<dbReference type="SFLD" id="SFLDS00029">
    <property type="entry name" value="Radical_SAM"/>
    <property type="match status" value="1"/>
</dbReference>
<dbReference type="OrthoDB" id="9780503at2"/>
<evidence type="ECO:0000313" key="6">
    <source>
        <dbReference type="EMBL" id="AWV06618.1"/>
    </source>
</evidence>
<organism evidence="6 7">
    <name type="scientific">Marilutibacter maris</name>
    <dbReference type="NCBI Taxonomy" id="1605891"/>
    <lineage>
        <taxon>Bacteria</taxon>
        <taxon>Pseudomonadati</taxon>
        <taxon>Pseudomonadota</taxon>
        <taxon>Gammaproteobacteria</taxon>
        <taxon>Lysobacterales</taxon>
        <taxon>Lysobacteraceae</taxon>
        <taxon>Marilutibacter</taxon>
    </lineage>
</organism>
<evidence type="ECO:0000313" key="7">
    <source>
        <dbReference type="Proteomes" id="UP000249447"/>
    </source>
</evidence>
<dbReference type="Proteomes" id="UP000249447">
    <property type="component" value="Chromosome"/>
</dbReference>
<dbReference type="NCBIfam" id="NF038073">
    <property type="entry name" value="rSAM_STM4011"/>
    <property type="match status" value="1"/>
</dbReference>
<dbReference type="RefSeq" id="WP_111265777.1">
    <property type="nucleotide sequence ID" value="NZ_CP029843.1"/>
</dbReference>
<evidence type="ECO:0000256" key="5">
    <source>
        <dbReference type="ARBA" id="ARBA00023014"/>
    </source>
</evidence>
<dbReference type="Gene3D" id="3.20.20.70">
    <property type="entry name" value="Aldolase class I"/>
    <property type="match status" value="1"/>
</dbReference>